<gene>
    <name evidence="6" type="ORF">DLM86_28590</name>
</gene>
<dbReference type="AlphaFoldDB" id="A0A2V5JZH4"/>
<evidence type="ECO:0000313" key="6">
    <source>
        <dbReference type="EMBL" id="PYI50724.1"/>
    </source>
</evidence>
<dbReference type="OrthoDB" id="9760839at2"/>
<evidence type="ECO:0000256" key="2">
    <source>
        <dbReference type="ARBA" id="ARBA00022643"/>
    </source>
</evidence>
<keyword evidence="2" id="KW-0288">FMN</keyword>
<dbReference type="RefSeq" id="WP_110843468.1">
    <property type="nucleotide sequence ID" value="NZ_QJVJ01000017.1"/>
</dbReference>
<dbReference type="InterPro" id="IPR001610">
    <property type="entry name" value="PAC"/>
</dbReference>
<accession>A0A2V5JZH4</accession>
<dbReference type="PROSITE" id="PS50113">
    <property type="entry name" value="PAC"/>
    <property type="match status" value="1"/>
</dbReference>
<evidence type="ECO:0000259" key="4">
    <source>
        <dbReference type="PROSITE" id="PS50112"/>
    </source>
</evidence>
<dbReference type="Proteomes" id="UP000247476">
    <property type="component" value="Unassembled WGS sequence"/>
</dbReference>
<feature type="domain" description="PAS" evidence="4">
    <location>
        <begin position="19"/>
        <end position="66"/>
    </location>
</feature>
<dbReference type="InterPro" id="IPR000014">
    <property type="entry name" value="PAS"/>
</dbReference>
<name>A0A2V5JZH4_9BACL</name>
<dbReference type="Pfam" id="PF13426">
    <property type="entry name" value="PAS_9"/>
    <property type="match status" value="1"/>
</dbReference>
<keyword evidence="1" id="KW-0285">Flavoprotein</keyword>
<reference evidence="6 7" key="1">
    <citation type="submission" date="2018-05" db="EMBL/GenBank/DDBJ databases">
        <title>Paenibacillus flagellatus sp. nov., isolated from selenium mineral soil.</title>
        <authorList>
            <person name="Dai X."/>
        </authorList>
    </citation>
    <scope>NUCLEOTIDE SEQUENCE [LARGE SCALE GENOMIC DNA]</scope>
    <source>
        <strain evidence="6 7">DXL2</strain>
    </source>
</reference>
<dbReference type="PANTHER" id="PTHR47429:SF2">
    <property type="entry name" value="PROTEIN TWIN LOV 1"/>
    <property type="match status" value="1"/>
</dbReference>
<dbReference type="PANTHER" id="PTHR47429">
    <property type="entry name" value="PROTEIN TWIN LOV 1"/>
    <property type="match status" value="1"/>
</dbReference>
<proteinExistence type="predicted"/>
<dbReference type="CDD" id="cd00130">
    <property type="entry name" value="PAS"/>
    <property type="match status" value="1"/>
</dbReference>
<comment type="caution">
    <text evidence="6">The sequence shown here is derived from an EMBL/GenBank/DDBJ whole genome shotgun (WGS) entry which is preliminary data.</text>
</comment>
<dbReference type="PROSITE" id="PS50112">
    <property type="entry name" value="PAS"/>
    <property type="match status" value="1"/>
</dbReference>
<keyword evidence="7" id="KW-1185">Reference proteome</keyword>
<evidence type="ECO:0008006" key="8">
    <source>
        <dbReference type="Google" id="ProtNLM"/>
    </source>
</evidence>
<dbReference type="SUPFAM" id="SSF55785">
    <property type="entry name" value="PYP-like sensor domain (PAS domain)"/>
    <property type="match status" value="1"/>
</dbReference>
<dbReference type="NCBIfam" id="TIGR00229">
    <property type="entry name" value="sensory_box"/>
    <property type="match status" value="1"/>
</dbReference>
<keyword evidence="3" id="KW-0157">Chromophore</keyword>
<evidence type="ECO:0000259" key="5">
    <source>
        <dbReference type="PROSITE" id="PS50113"/>
    </source>
</evidence>
<organism evidence="6 7">
    <name type="scientific">Paenibacillus flagellatus</name>
    <dbReference type="NCBI Taxonomy" id="2211139"/>
    <lineage>
        <taxon>Bacteria</taxon>
        <taxon>Bacillati</taxon>
        <taxon>Bacillota</taxon>
        <taxon>Bacilli</taxon>
        <taxon>Bacillales</taxon>
        <taxon>Paenibacillaceae</taxon>
        <taxon>Paenibacillus</taxon>
    </lineage>
</organism>
<dbReference type="EMBL" id="QJVJ01000017">
    <property type="protein sequence ID" value="PYI50724.1"/>
    <property type="molecule type" value="Genomic_DNA"/>
</dbReference>
<dbReference type="InterPro" id="IPR035965">
    <property type="entry name" value="PAS-like_dom_sf"/>
</dbReference>
<protein>
    <recommendedName>
        <fullName evidence="8">PAS domain-containing protein</fullName>
    </recommendedName>
</protein>
<feature type="domain" description="PAC" evidence="5">
    <location>
        <begin position="95"/>
        <end position="144"/>
    </location>
</feature>
<evidence type="ECO:0000256" key="1">
    <source>
        <dbReference type="ARBA" id="ARBA00022630"/>
    </source>
</evidence>
<dbReference type="InterPro" id="IPR000700">
    <property type="entry name" value="PAS-assoc_C"/>
</dbReference>
<sequence>MAYYPIPFRDRFHPGPGPFPDHVLRLIHDLSTGIVVTDPNRPDNPIVYVNEGFTTMTGFRADEVIGCNCRFLQGPGSDMNTVALMRDLLRSRIPFTVELLNYRKDGAPLPVRLFVIPIFDPSGRLLYYAGIHHALSARPELPEP</sequence>
<dbReference type="SMART" id="SM00086">
    <property type="entry name" value="PAC"/>
    <property type="match status" value="1"/>
</dbReference>
<dbReference type="Gene3D" id="3.30.450.20">
    <property type="entry name" value="PAS domain"/>
    <property type="match status" value="1"/>
</dbReference>
<evidence type="ECO:0000256" key="3">
    <source>
        <dbReference type="ARBA" id="ARBA00022991"/>
    </source>
</evidence>
<evidence type="ECO:0000313" key="7">
    <source>
        <dbReference type="Proteomes" id="UP000247476"/>
    </source>
</evidence>